<sequence>MEKTGRENNRARSRDSSTDNITVTIADKDVLIEMRCSWRESVLLEVMEAVSKLHLDTQSVQSSINDGIVSMTIKPKSKGLKTASASDKLFRELSERIEDDGQSLFMF</sequence>
<dbReference type="AlphaFoldDB" id="A0AAE1WA19"/>
<dbReference type="Proteomes" id="UP001289374">
    <property type="component" value="Unassembled WGS sequence"/>
</dbReference>
<dbReference type="Pfam" id="PF22754">
    <property type="entry name" value="bHLH-TF_ACT-like_plant"/>
    <property type="match status" value="1"/>
</dbReference>
<evidence type="ECO:0000313" key="4">
    <source>
        <dbReference type="EMBL" id="KAK4389527.1"/>
    </source>
</evidence>
<name>A0AAE1WA19_9LAMI</name>
<comment type="subcellular location">
    <subcellularLocation>
        <location evidence="1">Nucleus</location>
    </subcellularLocation>
</comment>
<accession>A0AAE1WA19</accession>
<reference evidence="4" key="2">
    <citation type="journal article" date="2024" name="Plant">
        <title>Genomic evolution and insights into agronomic trait innovations of Sesamum species.</title>
        <authorList>
            <person name="Miao H."/>
            <person name="Wang L."/>
            <person name="Qu L."/>
            <person name="Liu H."/>
            <person name="Sun Y."/>
            <person name="Le M."/>
            <person name="Wang Q."/>
            <person name="Wei S."/>
            <person name="Zheng Y."/>
            <person name="Lin W."/>
            <person name="Duan Y."/>
            <person name="Cao H."/>
            <person name="Xiong S."/>
            <person name="Wang X."/>
            <person name="Wei L."/>
            <person name="Li C."/>
            <person name="Ma Q."/>
            <person name="Ju M."/>
            <person name="Zhao R."/>
            <person name="Li G."/>
            <person name="Mu C."/>
            <person name="Tian Q."/>
            <person name="Mei H."/>
            <person name="Zhang T."/>
            <person name="Gao T."/>
            <person name="Zhang H."/>
        </authorList>
    </citation>
    <scope>NUCLEOTIDE SEQUENCE</scope>
    <source>
        <strain evidence="4">K16</strain>
    </source>
</reference>
<dbReference type="PANTHER" id="PTHR46266">
    <property type="entry name" value="TRANSCRIPTION FACTOR TT8"/>
    <property type="match status" value="1"/>
</dbReference>
<proteinExistence type="predicted"/>
<organism evidence="4 5">
    <name type="scientific">Sesamum angolense</name>
    <dbReference type="NCBI Taxonomy" id="2727404"/>
    <lineage>
        <taxon>Eukaryota</taxon>
        <taxon>Viridiplantae</taxon>
        <taxon>Streptophyta</taxon>
        <taxon>Embryophyta</taxon>
        <taxon>Tracheophyta</taxon>
        <taxon>Spermatophyta</taxon>
        <taxon>Magnoliopsida</taxon>
        <taxon>eudicotyledons</taxon>
        <taxon>Gunneridae</taxon>
        <taxon>Pentapetalae</taxon>
        <taxon>asterids</taxon>
        <taxon>lamiids</taxon>
        <taxon>Lamiales</taxon>
        <taxon>Pedaliaceae</taxon>
        <taxon>Sesamum</taxon>
    </lineage>
</organism>
<dbReference type="InterPro" id="IPR054502">
    <property type="entry name" value="bHLH-TF_ACT-like_plant"/>
</dbReference>
<evidence type="ECO:0000259" key="3">
    <source>
        <dbReference type="Pfam" id="PF22754"/>
    </source>
</evidence>
<gene>
    <name evidence="4" type="ORF">Sango_2289700</name>
</gene>
<evidence type="ECO:0000256" key="2">
    <source>
        <dbReference type="ARBA" id="ARBA00023242"/>
    </source>
</evidence>
<dbReference type="GO" id="GO:0080090">
    <property type="term" value="P:regulation of primary metabolic process"/>
    <property type="evidence" value="ECO:0007669"/>
    <property type="project" value="UniProtKB-ARBA"/>
</dbReference>
<dbReference type="PANTHER" id="PTHR46266:SF3">
    <property type="entry name" value="TRANSCRIPTION FACTOR EGL1"/>
    <property type="match status" value="1"/>
</dbReference>
<protein>
    <submittedName>
        <fullName evidence="4">Transcription factor GLABRA 3</fullName>
    </submittedName>
</protein>
<evidence type="ECO:0000313" key="5">
    <source>
        <dbReference type="Proteomes" id="UP001289374"/>
    </source>
</evidence>
<dbReference type="EMBL" id="JACGWL010000013">
    <property type="protein sequence ID" value="KAK4389527.1"/>
    <property type="molecule type" value="Genomic_DNA"/>
</dbReference>
<keyword evidence="5" id="KW-1185">Reference proteome</keyword>
<evidence type="ECO:0000256" key="1">
    <source>
        <dbReference type="ARBA" id="ARBA00004123"/>
    </source>
</evidence>
<comment type="caution">
    <text evidence="4">The sequence shown here is derived from an EMBL/GenBank/DDBJ whole genome shotgun (WGS) entry which is preliminary data.</text>
</comment>
<keyword evidence="2" id="KW-0539">Nucleus</keyword>
<feature type="domain" description="Plant bHLH transcription factor ACT-like" evidence="3">
    <location>
        <begin position="20"/>
        <end position="81"/>
    </location>
</feature>
<dbReference type="GO" id="GO:0005634">
    <property type="term" value="C:nucleus"/>
    <property type="evidence" value="ECO:0007669"/>
    <property type="project" value="UniProtKB-SubCell"/>
</dbReference>
<reference evidence="4" key="1">
    <citation type="submission" date="2020-06" db="EMBL/GenBank/DDBJ databases">
        <authorList>
            <person name="Li T."/>
            <person name="Hu X."/>
            <person name="Zhang T."/>
            <person name="Song X."/>
            <person name="Zhang H."/>
            <person name="Dai N."/>
            <person name="Sheng W."/>
            <person name="Hou X."/>
            <person name="Wei L."/>
        </authorList>
    </citation>
    <scope>NUCLEOTIDE SEQUENCE</scope>
    <source>
        <strain evidence="4">K16</strain>
        <tissue evidence="4">Leaf</tissue>
    </source>
</reference>